<keyword evidence="1" id="KW-0645">Protease</keyword>
<dbReference type="SUPFAM" id="SSF55961">
    <property type="entry name" value="Bet v1-like"/>
    <property type="match status" value="1"/>
</dbReference>
<dbReference type="GO" id="GO:0008233">
    <property type="term" value="F:peptidase activity"/>
    <property type="evidence" value="ECO:0007669"/>
    <property type="project" value="UniProtKB-KW"/>
</dbReference>
<organism evidence="1 2">
    <name type="scientific">Kocuria coralli</name>
    <dbReference type="NCBI Taxonomy" id="1461025"/>
    <lineage>
        <taxon>Bacteria</taxon>
        <taxon>Bacillati</taxon>
        <taxon>Actinomycetota</taxon>
        <taxon>Actinomycetes</taxon>
        <taxon>Micrococcales</taxon>
        <taxon>Micrococcaceae</taxon>
        <taxon>Kocuria</taxon>
    </lineage>
</organism>
<name>A0A5J5KXM6_9MICC</name>
<dbReference type="EMBL" id="SZWF01000006">
    <property type="protein sequence ID" value="KAA9394527.1"/>
    <property type="molecule type" value="Genomic_DNA"/>
</dbReference>
<dbReference type="OrthoDB" id="3428089at2"/>
<dbReference type="GO" id="GO:0006508">
    <property type="term" value="P:proteolysis"/>
    <property type="evidence" value="ECO:0007669"/>
    <property type="project" value="UniProtKB-KW"/>
</dbReference>
<gene>
    <name evidence="1" type="ORF">FCK90_06835</name>
</gene>
<dbReference type="Pfam" id="PF10604">
    <property type="entry name" value="Polyketide_cyc2"/>
    <property type="match status" value="1"/>
</dbReference>
<dbReference type="AlphaFoldDB" id="A0A5J5KXM6"/>
<keyword evidence="2" id="KW-1185">Reference proteome</keyword>
<evidence type="ECO:0000313" key="2">
    <source>
        <dbReference type="Proteomes" id="UP000325957"/>
    </source>
</evidence>
<comment type="caution">
    <text evidence="1">The sequence shown here is derived from an EMBL/GenBank/DDBJ whole genome shotgun (WGS) entry which is preliminary data.</text>
</comment>
<dbReference type="InterPro" id="IPR023393">
    <property type="entry name" value="START-like_dom_sf"/>
</dbReference>
<reference evidence="1 2" key="1">
    <citation type="submission" date="2019-05" db="EMBL/GenBank/DDBJ databases">
        <title>Kocuria coralli sp. nov., a novel actinobacterium isolated from coral reef seawater.</title>
        <authorList>
            <person name="Li J."/>
        </authorList>
    </citation>
    <scope>NUCLEOTIDE SEQUENCE [LARGE SCALE GENOMIC DNA]</scope>
    <source>
        <strain evidence="1 2">SCSIO 13007</strain>
    </source>
</reference>
<dbReference type="Gene3D" id="3.30.530.20">
    <property type="match status" value="1"/>
</dbReference>
<keyword evidence="1" id="KW-0378">Hydrolase</keyword>
<proteinExistence type="predicted"/>
<evidence type="ECO:0000313" key="1">
    <source>
        <dbReference type="EMBL" id="KAA9394527.1"/>
    </source>
</evidence>
<protein>
    <submittedName>
        <fullName evidence="1">Clp protease</fullName>
    </submittedName>
</protein>
<dbReference type="RefSeq" id="WP_158033550.1">
    <property type="nucleotide sequence ID" value="NZ_ML708615.1"/>
</dbReference>
<sequence>MFHETGGYDWSQRAIDLIGRAGGKRRDGSAAAVLREFMAEPSGLIADLLTYLGTTPEAIVEALDRDPSVTRVGRTSRPKVKGRVSGSSESFVPAPVEEVWEFLADPARICDWEPGLGSIELGADHDTRDVHLGMTWEARAMTERPDGKPMKVKEAFRRRVVELVMAQYPHRVSWRFSYPDNERGKPVLMEFRLSQTAGGTQVNMTVSWPRREGWRWLAGAPLRPARVFLTWLHLFQIGAAISRAFC</sequence>
<accession>A0A5J5KXM6</accession>
<dbReference type="InterPro" id="IPR019587">
    <property type="entry name" value="Polyketide_cyclase/dehydratase"/>
</dbReference>
<dbReference type="Proteomes" id="UP000325957">
    <property type="component" value="Unassembled WGS sequence"/>
</dbReference>